<feature type="domain" description="HTH luxR-type" evidence="4">
    <location>
        <begin position="879"/>
        <end position="944"/>
    </location>
</feature>
<dbReference type="Pfam" id="PF13191">
    <property type="entry name" value="AAA_16"/>
    <property type="match status" value="1"/>
</dbReference>
<dbReference type="GO" id="GO:0004016">
    <property type="term" value="F:adenylate cyclase activity"/>
    <property type="evidence" value="ECO:0007669"/>
    <property type="project" value="TreeGrafter"/>
</dbReference>
<feature type="region of interest" description="Disordered" evidence="3">
    <location>
        <begin position="848"/>
        <end position="886"/>
    </location>
</feature>
<dbReference type="InterPro" id="IPR016032">
    <property type="entry name" value="Sig_transdc_resp-reg_C-effctor"/>
</dbReference>
<evidence type="ECO:0000313" key="5">
    <source>
        <dbReference type="EMBL" id="TQE39445.1"/>
    </source>
</evidence>
<dbReference type="InterPro" id="IPR036388">
    <property type="entry name" value="WH-like_DNA-bd_sf"/>
</dbReference>
<dbReference type="GO" id="GO:0005524">
    <property type="term" value="F:ATP binding"/>
    <property type="evidence" value="ECO:0007669"/>
    <property type="project" value="UniProtKB-KW"/>
</dbReference>
<dbReference type="PANTHER" id="PTHR16305">
    <property type="entry name" value="TESTICULAR SOLUBLE ADENYLYL CYCLASE"/>
    <property type="match status" value="1"/>
</dbReference>
<dbReference type="PANTHER" id="PTHR16305:SF35">
    <property type="entry name" value="TRANSCRIPTIONAL ACTIVATOR DOMAIN"/>
    <property type="match status" value="1"/>
</dbReference>
<dbReference type="Gene3D" id="1.10.10.10">
    <property type="entry name" value="Winged helix-like DNA-binding domain superfamily/Winged helix DNA-binding domain"/>
    <property type="match status" value="1"/>
</dbReference>
<feature type="compositionally biased region" description="Low complexity" evidence="3">
    <location>
        <begin position="849"/>
        <end position="861"/>
    </location>
</feature>
<evidence type="ECO:0000259" key="4">
    <source>
        <dbReference type="PROSITE" id="PS50043"/>
    </source>
</evidence>
<dbReference type="PROSITE" id="PS00622">
    <property type="entry name" value="HTH_LUXR_1"/>
    <property type="match status" value="1"/>
</dbReference>
<feature type="compositionally biased region" description="Low complexity" evidence="3">
    <location>
        <begin position="876"/>
        <end position="886"/>
    </location>
</feature>
<dbReference type="AlphaFoldDB" id="A0AAE8W6V2"/>
<accession>A0AAE8W6V2</accession>
<dbReference type="PRINTS" id="PR00038">
    <property type="entry name" value="HTHLUXR"/>
</dbReference>
<keyword evidence="2" id="KW-0067">ATP-binding</keyword>
<dbReference type="Gene3D" id="1.25.40.10">
    <property type="entry name" value="Tetratricopeptide repeat domain"/>
    <property type="match status" value="2"/>
</dbReference>
<dbReference type="GO" id="GO:0005737">
    <property type="term" value="C:cytoplasm"/>
    <property type="evidence" value="ECO:0007669"/>
    <property type="project" value="TreeGrafter"/>
</dbReference>
<protein>
    <submittedName>
        <fullName evidence="5">Helix-turn-helix transcriptional regulator</fullName>
    </submittedName>
</protein>
<dbReference type="PROSITE" id="PS50043">
    <property type="entry name" value="HTH_LUXR_2"/>
    <property type="match status" value="1"/>
</dbReference>
<evidence type="ECO:0000256" key="3">
    <source>
        <dbReference type="SAM" id="MobiDB-lite"/>
    </source>
</evidence>
<dbReference type="InterPro" id="IPR000792">
    <property type="entry name" value="Tscrpt_reg_LuxR_C"/>
</dbReference>
<name>A0AAE8W6V2_9ACTN</name>
<dbReference type="SUPFAM" id="SSF48452">
    <property type="entry name" value="TPR-like"/>
    <property type="match status" value="2"/>
</dbReference>
<dbReference type="InterPro" id="IPR041664">
    <property type="entry name" value="AAA_16"/>
</dbReference>
<gene>
    <name evidence="5" type="ORF">Sipo8835_02200</name>
</gene>
<proteinExistence type="predicted"/>
<dbReference type="Proteomes" id="UP000318720">
    <property type="component" value="Unassembled WGS sequence"/>
</dbReference>
<dbReference type="SUPFAM" id="SSF52540">
    <property type="entry name" value="P-loop containing nucleoside triphosphate hydrolases"/>
    <property type="match status" value="1"/>
</dbReference>
<reference evidence="5 6" key="1">
    <citation type="submission" date="2019-03" db="EMBL/GenBank/DDBJ databases">
        <title>Comparative genomic analyses of the sweetpotato soil rot pathogen, Streptomyces ipomoeae.</title>
        <authorList>
            <person name="Ruschel Soares N."/>
            <person name="Badger J.H."/>
            <person name="Huguet-Tapia J.C."/>
            <person name="Clark C.A."/>
            <person name="Pettis G.S."/>
        </authorList>
    </citation>
    <scope>NUCLEOTIDE SEQUENCE [LARGE SCALE GENOMIC DNA]</scope>
    <source>
        <strain evidence="5 6">88-35</strain>
    </source>
</reference>
<evidence type="ECO:0000256" key="2">
    <source>
        <dbReference type="ARBA" id="ARBA00022840"/>
    </source>
</evidence>
<dbReference type="EMBL" id="SPAZ01000028">
    <property type="protein sequence ID" value="TQE39445.1"/>
    <property type="molecule type" value="Genomic_DNA"/>
</dbReference>
<dbReference type="CDD" id="cd06170">
    <property type="entry name" value="LuxR_C_like"/>
    <property type="match status" value="1"/>
</dbReference>
<evidence type="ECO:0000313" key="6">
    <source>
        <dbReference type="Proteomes" id="UP000318720"/>
    </source>
</evidence>
<organism evidence="5 6">
    <name type="scientific">Streptomyces ipomoeae</name>
    <dbReference type="NCBI Taxonomy" id="103232"/>
    <lineage>
        <taxon>Bacteria</taxon>
        <taxon>Bacillati</taxon>
        <taxon>Actinomycetota</taxon>
        <taxon>Actinomycetes</taxon>
        <taxon>Kitasatosporales</taxon>
        <taxon>Streptomycetaceae</taxon>
        <taxon>Streptomyces</taxon>
    </lineage>
</organism>
<evidence type="ECO:0000256" key="1">
    <source>
        <dbReference type="ARBA" id="ARBA00022741"/>
    </source>
</evidence>
<dbReference type="SUPFAM" id="SSF46894">
    <property type="entry name" value="C-terminal effector domain of the bipartite response regulators"/>
    <property type="match status" value="1"/>
</dbReference>
<comment type="caution">
    <text evidence="5">The sequence shown here is derived from an EMBL/GenBank/DDBJ whole genome shotgun (WGS) entry which is preliminary data.</text>
</comment>
<dbReference type="GO" id="GO:0003677">
    <property type="term" value="F:DNA binding"/>
    <property type="evidence" value="ECO:0007669"/>
    <property type="project" value="InterPro"/>
</dbReference>
<keyword evidence="1" id="KW-0547">Nucleotide-binding</keyword>
<dbReference type="InterPro" id="IPR011990">
    <property type="entry name" value="TPR-like_helical_dom_sf"/>
</dbReference>
<dbReference type="InterPro" id="IPR027417">
    <property type="entry name" value="P-loop_NTPase"/>
</dbReference>
<dbReference type="GO" id="GO:0006355">
    <property type="term" value="P:regulation of DNA-templated transcription"/>
    <property type="evidence" value="ECO:0007669"/>
    <property type="project" value="InterPro"/>
</dbReference>
<sequence>MVSREGELARLDEVLDRLGEGSRGPVVVDVTGAAGIGKSRLVSEFCGRARERGMTVLRGRATEYERHLPYQPLVDALADLDLDAGSEWPSPFADGHPTDRFAFQRRVTDHLVGIAAAGGGLVVALDDVHWADPASLELLDHLVRHPPRRAPVVIVVARRERQTSAPLAAALFRGVEAGTVLRLELGPLDERACLAALAPGVPSGLAAELYAAGEGNPLYFLALLQARRPAGLSSLLLDELTPLTDAQRRTAQAIAVLGDHAAPALVAAVTGRHESELDADFGELAARDLARPGPDGRWALRHPVLRALVHDTTDPTLRTRMHHLAAAELARIGAPVTERAHHVERSLTGWDPPAVAVLTEAAEQAAATAPASSAHWLGVALAHLPDRPAYGALRRDLMLRRAEALGVCGGLRESRDLLHEVISLSPPGTGDGVRVSAVTLCAVMERHLGRYAEAVALLRRELARGSGLSTAETVELGLELGSSAPHASSYPDVRDDVARTLELARSLGDEVAEAGALAITALGESYEGNTAVAAEAVDRAAALIDSLTDRDLAGLCEPLARLGWAEAFLDRYADAERHAERGLAIARRGGRLYVMPHLLLCKSHVQVQTLRLPSAVELAEEAETIARGIGSDELLAFVLAAKTQALIPALPPGDGGALAAEEAVARAGTGTRWWASIAWCMLGYAAIHAGDPERARAAVLRAGGEDLGGLQPCMRPLFLEILVTAAVAVGDHDEARLWAERARKEAEHLGIPAQRASALRSRAHIPLGEGDVAAAAELFEQAAEETVRAGTTMWEAHTLLLGAPLTAAAGRAERARAMWERSRRLSAEGGAHLLAGLADALRPAVVPEAATPSGSAGAPAAVDGEEGDSDHAGAHPESAPLELSSLSPREREIAALVAEGLTSPAIAERLFLSPRTVETHLSRIYRKTGVTSRAALTALQVRDELGVSGGRAE</sequence>
<dbReference type="SMART" id="SM00421">
    <property type="entry name" value="HTH_LUXR"/>
    <property type="match status" value="1"/>
</dbReference>
<dbReference type="Pfam" id="PF00196">
    <property type="entry name" value="GerE"/>
    <property type="match status" value="1"/>
</dbReference>